<proteinExistence type="predicted"/>
<accession>A0A918QCF5</accession>
<protein>
    <submittedName>
        <fullName evidence="1">Uncharacterized protein</fullName>
    </submittedName>
</protein>
<dbReference type="AlphaFoldDB" id="A0A918QCF5"/>
<name>A0A918QCF5_9CAUL</name>
<evidence type="ECO:0000313" key="1">
    <source>
        <dbReference type="EMBL" id="GGZ39641.1"/>
    </source>
</evidence>
<comment type="caution">
    <text evidence="1">The sequence shown here is derived from an EMBL/GenBank/DDBJ whole genome shotgun (WGS) entry which is preliminary data.</text>
</comment>
<reference evidence="1" key="1">
    <citation type="journal article" date="2014" name="Int. J. Syst. Evol. Microbiol.">
        <title>Complete genome sequence of Corynebacterium casei LMG S-19264T (=DSM 44701T), isolated from a smear-ripened cheese.</title>
        <authorList>
            <consortium name="US DOE Joint Genome Institute (JGI-PGF)"/>
            <person name="Walter F."/>
            <person name="Albersmeier A."/>
            <person name="Kalinowski J."/>
            <person name="Ruckert C."/>
        </authorList>
    </citation>
    <scope>NUCLEOTIDE SEQUENCE</scope>
    <source>
        <strain evidence="1">KCTC 32296</strain>
    </source>
</reference>
<dbReference type="Proteomes" id="UP000662572">
    <property type="component" value="Unassembled WGS sequence"/>
</dbReference>
<reference evidence="1" key="2">
    <citation type="submission" date="2020-09" db="EMBL/GenBank/DDBJ databases">
        <authorList>
            <person name="Sun Q."/>
            <person name="Kim S."/>
        </authorList>
    </citation>
    <scope>NUCLEOTIDE SEQUENCE</scope>
    <source>
        <strain evidence="1">KCTC 32296</strain>
    </source>
</reference>
<sequence>MRYKTSGQVAAGIVDEHADIMVIAQACFYGREIIKIGEIGLKDVDCNAGLFAQTGGDVVQSGPIAGNKNEVMPAACETIGIDGTNTG</sequence>
<keyword evidence="2" id="KW-1185">Reference proteome</keyword>
<evidence type="ECO:0000313" key="2">
    <source>
        <dbReference type="Proteomes" id="UP000662572"/>
    </source>
</evidence>
<gene>
    <name evidence="1" type="ORF">GCM10011273_27850</name>
</gene>
<organism evidence="1 2">
    <name type="scientific">Asticcacaulis endophyticus</name>
    <dbReference type="NCBI Taxonomy" id="1395890"/>
    <lineage>
        <taxon>Bacteria</taxon>
        <taxon>Pseudomonadati</taxon>
        <taxon>Pseudomonadota</taxon>
        <taxon>Alphaproteobacteria</taxon>
        <taxon>Caulobacterales</taxon>
        <taxon>Caulobacteraceae</taxon>
        <taxon>Asticcacaulis</taxon>
    </lineage>
</organism>
<dbReference type="EMBL" id="BMZB01000004">
    <property type="protein sequence ID" value="GGZ39641.1"/>
    <property type="molecule type" value="Genomic_DNA"/>
</dbReference>